<reference evidence="1 2" key="1">
    <citation type="submission" date="2016-03" db="EMBL/GenBank/DDBJ databases">
        <authorList>
            <person name="Green D.E."/>
            <person name="Kennedy B.V."/>
            <person name="Kocak B.Z."/>
            <person name="Moretti M.L."/>
            <person name="Onelangsy F.L."/>
            <person name="Mezghani N.A."/>
            <person name="Thompson P.K."/>
            <person name="Ulbrich M.C."/>
            <person name="Furbee E.C."/>
            <person name="Grubb S.R."/>
            <person name="Warner M.H."/>
            <person name="Montgomery M.T."/>
            <person name="Garlena R.A."/>
            <person name="Russell D.A."/>
            <person name="Pope W.H."/>
            <person name="Jacobs-Sera D."/>
            <person name="Hendrix R.W."/>
            <person name="Hatfull G.F."/>
        </authorList>
    </citation>
    <scope>NUCLEOTIDE SEQUENCE [LARGE SCALE GENOMIC DNA]</scope>
</reference>
<keyword evidence="2" id="KW-1185">Reference proteome</keyword>
<dbReference type="EMBL" id="KU963258">
    <property type="protein sequence ID" value="AMS03460.1"/>
    <property type="molecule type" value="Genomic_DNA"/>
</dbReference>
<dbReference type="GeneID" id="40079155"/>
<evidence type="ECO:0000313" key="1">
    <source>
        <dbReference type="EMBL" id="AMS03460.1"/>
    </source>
</evidence>
<name>A0A142KBH7_9CAUD</name>
<accession>A0A142KBH7</accession>
<proteinExistence type="predicted"/>
<dbReference type="Proteomes" id="UP000223856">
    <property type="component" value="Segment"/>
</dbReference>
<dbReference type="RefSeq" id="YP_009603342.1">
    <property type="nucleotide sequence ID" value="NC_041950.1"/>
</dbReference>
<evidence type="ECO:0000313" key="2">
    <source>
        <dbReference type="Proteomes" id="UP000223856"/>
    </source>
</evidence>
<dbReference type="KEGG" id="vg:40079155"/>
<sequence length="56" mass="6035">MKGANRVRAERLIRSAEDRTANYDRAVDRATATATTAVAVAILDLADAIRESKSSD</sequence>
<organism evidence="1 2">
    <name type="scientific">Gordonia phage Katyusha</name>
    <dbReference type="NCBI Taxonomy" id="1821555"/>
    <lineage>
        <taxon>Viruses</taxon>
        <taxon>Duplodnaviria</taxon>
        <taxon>Heunggongvirae</taxon>
        <taxon>Uroviricota</taxon>
        <taxon>Caudoviricetes</taxon>
        <taxon>Demosthenesvirus</taxon>
        <taxon>Demosthenesvirus katyusha</taxon>
    </lineage>
</organism>
<protein>
    <submittedName>
        <fullName evidence="1">Uncharacterized protein</fullName>
    </submittedName>
</protein>
<gene>
    <name evidence="1" type="primary">67</name>
    <name evidence="1" type="ORF">SEA_KATYUSHA_67</name>
</gene>